<dbReference type="InterPro" id="IPR045807">
    <property type="entry name" value="BAMBI_N"/>
</dbReference>
<reference evidence="5" key="2">
    <citation type="submission" date="2018-07" db="EMBL/GenBank/DDBJ databases">
        <authorList>
            <person name="Quirk P.G."/>
            <person name="Krulwich T.A."/>
        </authorList>
    </citation>
    <scope>NUCLEOTIDE SEQUENCE</scope>
</reference>
<feature type="domain" description="BMP and activin membrane-bound inhibitor C-terminal" evidence="3">
    <location>
        <begin position="164"/>
        <end position="206"/>
    </location>
</feature>
<name>A0A336MJ20_CULSO</name>
<feature type="domain" description="BMP and activin membrane-bound inhibitor N-terminal" evidence="2">
    <location>
        <begin position="65"/>
        <end position="153"/>
    </location>
</feature>
<accession>A0A336MJ20</accession>
<proteinExistence type="predicted"/>
<dbReference type="InterPro" id="IPR045806">
    <property type="entry name" value="BAMBI_C"/>
</dbReference>
<evidence type="ECO:0000256" key="1">
    <source>
        <dbReference type="SAM" id="Phobius"/>
    </source>
</evidence>
<dbReference type="EMBL" id="UFQT01001115">
    <property type="protein sequence ID" value="SSX28969.1"/>
    <property type="molecule type" value="Genomic_DNA"/>
</dbReference>
<gene>
    <name evidence="5" type="primary">CSON000706</name>
</gene>
<keyword evidence="1" id="KW-0472">Membrane</keyword>
<sequence length="389" mass="43558">MSNEKLFKMFSILYITCVSFVIVVSSAVNRSDYALGDQNIMRDDQKDINQKSEDIKLSTAPIINQVRCFCNLPVCAVTNFMCSTNNQTGGCFSEIHQSDTEVGLPKRHGCIEFLKKSTSDLVCDNIPRKHVLAPQFGEILVLCCQDTMCNYQHYEANQKSRDTTTTMMTSNNNDVYFKIAVIIVPILGIIIVALLIILAIKMLKSDGIDSQLKPSIDNLGQTYKVPGPGGYGVNSMMHHHHHHVIEDGLTGTDNDTHVVSLLCGHQNATTTTTQIAVCDKKNENLAVRNQLISLEYRLLPNSYQDSNIKLLNTEEGVLNNIYSKNFKAPPICGGTTIKQNISNESKNGDKIYDKELLNPVVVNWKSNIRNKINIEFNDKENNHEAEREN</sequence>
<keyword evidence="1" id="KW-1133">Transmembrane helix</keyword>
<keyword evidence="1" id="KW-0812">Transmembrane</keyword>
<dbReference type="Pfam" id="PF19337">
    <property type="entry name" value="BAMBI_C"/>
    <property type="match status" value="1"/>
</dbReference>
<feature type="transmembrane region" description="Helical" evidence="1">
    <location>
        <begin position="175"/>
        <end position="200"/>
    </location>
</feature>
<evidence type="ECO:0000259" key="2">
    <source>
        <dbReference type="Pfam" id="PF06211"/>
    </source>
</evidence>
<organism evidence="5">
    <name type="scientific">Culicoides sonorensis</name>
    <name type="common">Biting midge</name>
    <dbReference type="NCBI Taxonomy" id="179676"/>
    <lineage>
        <taxon>Eukaryota</taxon>
        <taxon>Metazoa</taxon>
        <taxon>Ecdysozoa</taxon>
        <taxon>Arthropoda</taxon>
        <taxon>Hexapoda</taxon>
        <taxon>Insecta</taxon>
        <taxon>Pterygota</taxon>
        <taxon>Neoptera</taxon>
        <taxon>Endopterygota</taxon>
        <taxon>Diptera</taxon>
        <taxon>Nematocera</taxon>
        <taxon>Chironomoidea</taxon>
        <taxon>Ceratopogonidae</taxon>
        <taxon>Ceratopogoninae</taxon>
        <taxon>Culicoides</taxon>
        <taxon>Monoculicoides</taxon>
    </lineage>
</organism>
<reference evidence="4" key="1">
    <citation type="submission" date="2018-04" db="EMBL/GenBank/DDBJ databases">
        <authorList>
            <person name="Go L.Y."/>
            <person name="Mitchell J.A."/>
        </authorList>
    </citation>
    <scope>NUCLEOTIDE SEQUENCE</scope>
    <source>
        <tissue evidence="4">Whole organism</tissue>
    </source>
</reference>
<dbReference type="Pfam" id="PF06211">
    <property type="entry name" value="BAMBI"/>
    <property type="match status" value="1"/>
</dbReference>
<dbReference type="EMBL" id="UFQS01001115">
    <property type="protein sequence ID" value="SSX09058.1"/>
    <property type="molecule type" value="Genomic_DNA"/>
</dbReference>
<protein>
    <submittedName>
        <fullName evidence="5">CSON000706 protein</fullName>
    </submittedName>
</protein>
<dbReference type="CDD" id="cd23576">
    <property type="entry name" value="TFP_LU_ECD_BAMBI"/>
    <property type="match status" value="1"/>
</dbReference>
<dbReference type="AlphaFoldDB" id="A0A336MJ20"/>
<dbReference type="VEuPathDB" id="VectorBase:CSON000706"/>
<evidence type="ECO:0000313" key="4">
    <source>
        <dbReference type="EMBL" id="SSX09058.1"/>
    </source>
</evidence>
<evidence type="ECO:0000259" key="3">
    <source>
        <dbReference type="Pfam" id="PF19337"/>
    </source>
</evidence>
<feature type="transmembrane region" description="Helical" evidence="1">
    <location>
        <begin position="12"/>
        <end position="28"/>
    </location>
</feature>
<dbReference type="InterPro" id="IPR045860">
    <property type="entry name" value="Snake_toxin-like_sf"/>
</dbReference>
<evidence type="ECO:0000313" key="5">
    <source>
        <dbReference type="EMBL" id="SSX28969.1"/>
    </source>
</evidence>
<dbReference type="Gene3D" id="2.10.60.10">
    <property type="entry name" value="CD59"/>
    <property type="match status" value="1"/>
</dbReference>